<dbReference type="PANTHER" id="PTHR14167">
    <property type="entry name" value="SH3 DOMAIN-CONTAINING"/>
    <property type="match status" value="1"/>
</dbReference>
<dbReference type="CDD" id="cd11781">
    <property type="entry name" value="SH3_Sorbs_1"/>
    <property type="match status" value="1"/>
</dbReference>
<protein>
    <recommendedName>
        <fullName evidence="3">SH3 domain-containing protein</fullName>
    </recommendedName>
</protein>
<dbReference type="PRINTS" id="PR00452">
    <property type="entry name" value="SH3DOMAIN"/>
</dbReference>
<organism evidence="4">
    <name type="scientific">Notodromas monacha</name>
    <dbReference type="NCBI Taxonomy" id="399045"/>
    <lineage>
        <taxon>Eukaryota</taxon>
        <taxon>Metazoa</taxon>
        <taxon>Ecdysozoa</taxon>
        <taxon>Arthropoda</taxon>
        <taxon>Crustacea</taxon>
        <taxon>Oligostraca</taxon>
        <taxon>Ostracoda</taxon>
        <taxon>Podocopa</taxon>
        <taxon>Podocopida</taxon>
        <taxon>Cypridocopina</taxon>
        <taxon>Cypridoidea</taxon>
        <taxon>Cyprididae</taxon>
        <taxon>Notodromas</taxon>
    </lineage>
</organism>
<feature type="non-terminal residue" evidence="4">
    <location>
        <position position="1"/>
    </location>
</feature>
<sequence length="135" mass="15372">ISGCSPLQKSLIPGNRYDGLEATRPPPVIIQRPRWSEDKRITARALYDFHAQNAKELSFMKGDLIYVGRRIDKNWYEGERHASRGIFPVSYVELMNGPWMNNPGQAMAKYAFVPQLPNEIGFSKGGKIKFEDEAK</sequence>
<dbReference type="PANTHER" id="PTHR14167:SF116">
    <property type="entry name" value="CAP, ISOFORM AC"/>
    <property type="match status" value="1"/>
</dbReference>
<dbReference type="SUPFAM" id="SSF50044">
    <property type="entry name" value="SH3-domain"/>
    <property type="match status" value="1"/>
</dbReference>
<keyword evidence="1 2" id="KW-0728">SH3 domain</keyword>
<dbReference type="InterPro" id="IPR036028">
    <property type="entry name" value="SH3-like_dom_sf"/>
</dbReference>
<evidence type="ECO:0000313" key="4">
    <source>
        <dbReference type="EMBL" id="CAD7282515.1"/>
    </source>
</evidence>
<dbReference type="EMBL" id="CAJPEX010003930">
    <property type="protein sequence ID" value="CAG0922667.1"/>
    <property type="molecule type" value="Genomic_DNA"/>
</dbReference>
<evidence type="ECO:0000313" key="5">
    <source>
        <dbReference type="Proteomes" id="UP000678499"/>
    </source>
</evidence>
<feature type="domain" description="SH3" evidence="3">
    <location>
        <begin position="38"/>
        <end position="97"/>
    </location>
</feature>
<dbReference type="PRINTS" id="PR00499">
    <property type="entry name" value="P67PHOX"/>
</dbReference>
<dbReference type="Pfam" id="PF00018">
    <property type="entry name" value="SH3_1"/>
    <property type="match status" value="1"/>
</dbReference>
<feature type="non-terminal residue" evidence="4">
    <location>
        <position position="135"/>
    </location>
</feature>
<dbReference type="EMBL" id="OA885967">
    <property type="protein sequence ID" value="CAD7282515.1"/>
    <property type="molecule type" value="Genomic_DNA"/>
</dbReference>
<dbReference type="OrthoDB" id="19092at2759"/>
<dbReference type="SMART" id="SM00326">
    <property type="entry name" value="SH3"/>
    <property type="match status" value="1"/>
</dbReference>
<dbReference type="InterPro" id="IPR050384">
    <property type="entry name" value="Endophilin_SH3RF"/>
</dbReference>
<dbReference type="InterPro" id="IPR001452">
    <property type="entry name" value="SH3_domain"/>
</dbReference>
<accession>A0A7R9BYB1</accession>
<evidence type="ECO:0000256" key="2">
    <source>
        <dbReference type="PROSITE-ProRule" id="PRU00192"/>
    </source>
</evidence>
<dbReference type="AlphaFoldDB" id="A0A7R9BYB1"/>
<reference evidence="4" key="1">
    <citation type="submission" date="2020-11" db="EMBL/GenBank/DDBJ databases">
        <authorList>
            <person name="Tran Van P."/>
        </authorList>
    </citation>
    <scope>NUCLEOTIDE SEQUENCE</scope>
</reference>
<gene>
    <name evidence="4" type="ORF">NMOB1V02_LOCUS10137</name>
</gene>
<evidence type="ECO:0000256" key="1">
    <source>
        <dbReference type="ARBA" id="ARBA00022443"/>
    </source>
</evidence>
<keyword evidence="5" id="KW-1185">Reference proteome</keyword>
<evidence type="ECO:0000259" key="3">
    <source>
        <dbReference type="PROSITE" id="PS50002"/>
    </source>
</evidence>
<dbReference type="PROSITE" id="PS50002">
    <property type="entry name" value="SH3"/>
    <property type="match status" value="1"/>
</dbReference>
<proteinExistence type="predicted"/>
<dbReference type="Gene3D" id="2.30.30.40">
    <property type="entry name" value="SH3 Domains"/>
    <property type="match status" value="2"/>
</dbReference>
<name>A0A7R9BYB1_9CRUS</name>
<dbReference type="Proteomes" id="UP000678499">
    <property type="component" value="Unassembled WGS sequence"/>
</dbReference>